<reference evidence="1 2" key="1">
    <citation type="journal article" date="2012" name="New Phytol.">
        <title>Insight into trade-off between wood decay and parasitism from the genome of a fungal forest pathogen.</title>
        <authorList>
            <person name="Olson A."/>
            <person name="Aerts A."/>
            <person name="Asiegbu F."/>
            <person name="Belbahri L."/>
            <person name="Bouzid O."/>
            <person name="Broberg A."/>
            <person name="Canback B."/>
            <person name="Coutinho P.M."/>
            <person name="Cullen D."/>
            <person name="Dalman K."/>
            <person name="Deflorio G."/>
            <person name="van Diepen L.T."/>
            <person name="Dunand C."/>
            <person name="Duplessis S."/>
            <person name="Durling M."/>
            <person name="Gonthier P."/>
            <person name="Grimwood J."/>
            <person name="Fossdal C.G."/>
            <person name="Hansson D."/>
            <person name="Henrissat B."/>
            <person name="Hietala A."/>
            <person name="Himmelstrand K."/>
            <person name="Hoffmeister D."/>
            <person name="Hogberg N."/>
            <person name="James T.Y."/>
            <person name="Karlsson M."/>
            <person name="Kohler A."/>
            <person name="Kues U."/>
            <person name="Lee Y.H."/>
            <person name="Lin Y.C."/>
            <person name="Lind M."/>
            <person name="Lindquist E."/>
            <person name="Lombard V."/>
            <person name="Lucas S."/>
            <person name="Lunden K."/>
            <person name="Morin E."/>
            <person name="Murat C."/>
            <person name="Park J."/>
            <person name="Raffaello T."/>
            <person name="Rouze P."/>
            <person name="Salamov A."/>
            <person name="Schmutz J."/>
            <person name="Solheim H."/>
            <person name="Stahlberg J."/>
            <person name="Velez H."/>
            <person name="de Vries R.P."/>
            <person name="Wiebenga A."/>
            <person name="Woodward S."/>
            <person name="Yakovlev I."/>
            <person name="Garbelotto M."/>
            <person name="Martin F."/>
            <person name="Grigoriev I.V."/>
            <person name="Stenlid J."/>
        </authorList>
    </citation>
    <scope>NUCLEOTIDE SEQUENCE [LARGE SCALE GENOMIC DNA]</scope>
    <source>
        <strain evidence="1 2">TC 32-1</strain>
    </source>
</reference>
<protein>
    <submittedName>
        <fullName evidence="1">Uncharacterized protein</fullName>
    </submittedName>
</protein>
<evidence type="ECO:0000313" key="2">
    <source>
        <dbReference type="Proteomes" id="UP000030671"/>
    </source>
</evidence>
<dbReference type="Proteomes" id="UP000030671">
    <property type="component" value="Unassembled WGS sequence"/>
</dbReference>
<dbReference type="KEGG" id="hir:HETIRDRAFT_434715"/>
<dbReference type="GeneID" id="20674769"/>
<dbReference type="RefSeq" id="XP_009547456.1">
    <property type="nucleotide sequence ID" value="XM_009549161.1"/>
</dbReference>
<gene>
    <name evidence="1" type="ORF">HETIRDRAFT_434715</name>
</gene>
<dbReference type="InParanoid" id="W4K5X1"/>
<proteinExistence type="predicted"/>
<accession>W4K5X1</accession>
<evidence type="ECO:0000313" key="1">
    <source>
        <dbReference type="EMBL" id="ETW80745.1"/>
    </source>
</evidence>
<sequence length="53" mass="6073">MSPPLQTSVPYRCLQDGIIDLFNFTLDLLLQRPVWSSSNFLSTRQSVRYPALS</sequence>
<organism evidence="1 2">
    <name type="scientific">Heterobasidion irregulare (strain TC 32-1)</name>
    <dbReference type="NCBI Taxonomy" id="747525"/>
    <lineage>
        <taxon>Eukaryota</taxon>
        <taxon>Fungi</taxon>
        <taxon>Dikarya</taxon>
        <taxon>Basidiomycota</taxon>
        <taxon>Agaricomycotina</taxon>
        <taxon>Agaricomycetes</taxon>
        <taxon>Russulales</taxon>
        <taxon>Bondarzewiaceae</taxon>
        <taxon>Heterobasidion</taxon>
        <taxon>Heterobasidion annosum species complex</taxon>
    </lineage>
</organism>
<dbReference type="AlphaFoldDB" id="W4K5X1"/>
<keyword evidence="2" id="KW-1185">Reference proteome</keyword>
<dbReference type="EMBL" id="KI925459">
    <property type="protein sequence ID" value="ETW80745.1"/>
    <property type="molecule type" value="Genomic_DNA"/>
</dbReference>
<dbReference type="HOGENOM" id="CLU_3068950_0_0_1"/>
<name>W4K5X1_HETIT</name>